<dbReference type="PANTHER" id="PTHR47515:SF1">
    <property type="entry name" value="BLR2054 PROTEIN"/>
    <property type="match status" value="1"/>
</dbReference>
<dbReference type="InterPro" id="IPR048020">
    <property type="entry name" value="Transpos_IS3"/>
</dbReference>
<reference evidence="3 4" key="1">
    <citation type="journal article" date="2006" name="Genome Biol.">
        <title>Genomic analysis reveals that Pseudomonas aeruginosa virulence is combinatorial.</title>
        <authorList>
            <person name="Lee D.G."/>
            <person name="Urbach J.M."/>
            <person name="Wu G."/>
            <person name="Liberati N.T."/>
            <person name="Feinbaum R.L."/>
            <person name="Miyata S."/>
            <person name="Diggins L.T."/>
            <person name="He J."/>
            <person name="Saucier M."/>
            <person name="Deziel E."/>
            <person name="Friedman L."/>
            <person name="Li L."/>
            <person name="Grills G."/>
            <person name="Montgomery K."/>
            <person name="Kucherlapati R."/>
            <person name="Rahme L.G."/>
            <person name="Ausubel F.M."/>
        </authorList>
    </citation>
    <scope>NUCLEOTIDE SEQUENCE [LARGE SCALE GENOMIC DNA]</scope>
    <source>
        <strain evidence="3 4">UCBPP-PA14</strain>
    </source>
</reference>
<dbReference type="GO" id="GO:0003676">
    <property type="term" value="F:nucleic acid binding"/>
    <property type="evidence" value="ECO:0007669"/>
    <property type="project" value="InterPro"/>
</dbReference>
<dbReference type="EMBL" id="CP000438">
    <property type="protein sequence ID" value="ABJ09859.1"/>
    <property type="molecule type" value="Genomic_DNA"/>
</dbReference>
<sequence length="280" mass="32518">MQARTGISERRACQLIGLSRSVLRYQPRASVQNTELQAQLVELAQERRRFGYRRLHILLRRAGVQVNHKRIYRLYRAAGLMVKRRRRRHGVAVERERLSLPSAPNQVWSMDFVFDALSTGRRIKCLTVVDDFTREAVGILVDHGISGFRVTRALDEMARFRGYPTAIRTDQGPEFTGKALDQWAYQRDIKLKLTQPGKPTQNAFIESFNGKFRDECLNEYWFCSLAEARIRIAAWRRDYNEHRPHSAIGNLTPAKFAAKWRASQQQPRHEKLISTPGRTN</sequence>
<protein>
    <recommendedName>
        <fullName evidence="2">Integrase catalytic domain-containing protein</fullName>
    </recommendedName>
</protein>
<dbReference type="Gene3D" id="3.30.420.10">
    <property type="entry name" value="Ribonuclease H-like superfamily/Ribonuclease H"/>
    <property type="match status" value="1"/>
</dbReference>
<evidence type="ECO:0000256" key="1">
    <source>
        <dbReference type="SAM" id="MobiDB-lite"/>
    </source>
</evidence>
<organism evidence="3 4">
    <name type="scientific">Pseudomonas aeruginosa (strain UCBPP-PA14)</name>
    <dbReference type="NCBI Taxonomy" id="208963"/>
    <lineage>
        <taxon>Bacteria</taxon>
        <taxon>Pseudomonadati</taxon>
        <taxon>Pseudomonadota</taxon>
        <taxon>Gammaproteobacteria</taxon>
        <taxon>Pseudomonadales</taxon>
        <taxon>Pseudomonadaceae</taxon>
        <taxon>Pseudomonas</taxon>
    </lineage>
</organism>
<dbReference type="Proteomes" id="UP000000653">
    <property type="component" value="Chromosome"/>
</dbReference>
<dbReference type="InterPro" id="IPR012337">
    <property type="entry name" value="RNaseH-like_sf"/>
</dbReference>
<feature type="region of interest" description="Disordered" evidence="1">
    <location>
        <begin position="259"/>
        <end position="280"/>
    </location>
</feature>
<dbReference type="AlphaFoldDB" id="A0A0H2Z6S9"/>
<dbReference type="PROSITE" id="PS50994">
    <property type="entry name" value="INTEGRASE"/>
    <property type="match status" value="1"/>
</dbReference>
<evidence type="ECO:0000313" key="4">
    <source>
        <dbReference type="Proteomes" id="UP000000653"/>
    </source>
</evidence>
<evidence type="ECO:0000259" key="2">
    <source>
        <dbReference type="PROSITE" id="PS50994"/>
    </source>
</evidence>
<dbReference type="InterPro" id="IPR025948">
    <property type="entry name" value="HTH-like_dom"/>
</dbReference>
<dbReference type="KEGG" id="pau:PA14_55060"/>
<dbReference type="HOGENOM" id="CLU_027402_31_0_6"/>
<dbReference type="Pfam" id="PF13683">
    <property type="entry name" value="rve_3"/>
    <property type="match status" value="1"/>
</dbReference>
<gene>
    <name evidence="3" type="ordered locus">PA14_55060</name>
</gene>
<name>A0A0H2Z6S9_PSEAB</name>
<proteinExistence type="predicted"/>
<dbReference type="NCBIfam" id="NF033516">
    <property type="entry name" value="transpos_IS3"/>
    <property type="match status" value="1"/>
</dbReference>
<accession>A0A0H2Z6S9</accession>
<evidence type="ECO:0000313" key="3">
    <source>
        <dbReference type="EMBL" id="ABJ09859.1"/>
    </source>
</evidence>
<feature type="domain" description="Integrase catalytic" evidence="2">
    <location>
        <begin position="100"/>
        <end position="261"/>
    </location>
</feature>
<dbReference type="SUPFAM" id="SSF53098">
    <property type="entry name" value="Ribonuclease H-like"/>
    <property type="match status" value="1"/>
</dbReference>
<dbReference type="InterPro" id="IPR001584">
    <property type="entry name" value="Integrase_cat-core"/>
</dbReference>
<dbReference type="Pfam" id="PF13276">
    <property type="entry name" value="HTH_21"/>
    <property type="match status" value="1"/>
</dbReference>
<dbReference type="GO" id="GO:0015074">
    <property type="term" value="P:DNA integration"/>
    <property type="evidence" value="ECO:0007669"/>
    <property type="project" value="InterPro"/>
</dbReference>
<dbReference type="PANTHER" id="PTHR47515">
    <property type="entry name" value="LOW CALCIUM RESPONSE LOCUS PROTEIN T"/>
    <property type="match status" value="1"/>
</dbReference>
<dbReference type="InterPro" id="IPR036397">
    <property type="entry name" value="RNaseH_sf"/>
</dbReference>